<gene>
    <name evidence="1" type="ORF">DBT_0979</name>
</gene>
<keyword evidence="2" id="KW-1185">Reference proteome</keyword>
<sequence length="95" mass="10868">MEGKIVDQTIFQRTDGKISADLEGEEVILDMDSGMYFGLNEVGQFIWKRLEEPSSFRSLLDSMLSEYDVTEEQCRQDLKTFLNALLEAGLIQLVE</sequence>
<dbReference type="AlphaFoldDB" id="A0A1B9F6P5"/>
<dbReference type="RefSeq" id="WP_067616950.1">
    <property type="nucleotide sequence ID" value="NZ_MAGO01000004.1"/>
</dbReference>
<dbReference type="Proteomes" id="UP000093080">
    <property type="component" value="Unassembled WGS sequence"/>
</dbReference>
<protein>
    <recommendedName>
        <fullName evidence="3">PqqD family protein</fullName>
    </recommendedName>
</protein>
<dbReference type="InterPro" id="IPR008792">
    <property type="entry name" value="PQQD"/>
</dbReference>
<evidence type="ECO:0000313" key="2">
    <source>
        <dbReference type="Proteomes" id="UP000093080"/>
    </source>
</evidence>
<accession>A0A1B9F6P5</accession>
<proteinExistence type="predicted"/>
<dbReference type="Pfam" id="PF05402">
    <property type="entry name" value="PqqD"/>
    <property type="match status" value="1"/>
</dbReference>
<evidence type="ECO:0000313" key="1">
    <source>
        <dbReference type="EMBL" id="OCC15628.1"/>
    </source>
</evidence>
<dbReference type="STRING" id="1156395.DBT_0979"/>
<dbReference type="Gene3D" id="1.10.10.1150">
    <property type="entry name" value="Coenzyme PQQ synthesis protein D (PqqD)"/>
    <property type="match status" value="1"/>
</dbReference>
<organism evidence="1 2">
    <name type="scientific">Dissulfuribacter thermophilus</name>
    <dbReference type="NCBI Taxonomy" id="1156395"/>
    <lineage>
        <taxon>Bacteria</taxon>
        <taxon>Pseudomonadati</taxon>
        <taxon>Thermodesulfobacteriota</taxon>
        <taxon>Dissulfuribacteria</taxon>
        <taxon>Dissulfuribacterales</taxon>
        <taxon>Dissulfuribacteraceae</taxon>
        <taxon>Dissulfuribacter</taxon>
    </lineage>
</organism>
<reference evidence="1 2" key="1">
    <citation type="submission" date="2016-06" db="EMBL/GenBank/DDBJ databases">
        <title>Respiratory ammonification of nitrate coupled to the oxidation of elemental sulfur in deep-sea autotrophic thermophilic bacteria.</title>
        <authorList>
            <person name="Slobodkina G.B."/>
            <person name="Mardanov A.V."/>
            <person name="Ravin N.V."/>
            <person name="Frolova A.A."/>
            <person name="Viryasiv M.B."/>
            <person name="Chernyh N.A."/>
            <person name="Bonch-Osmolovskaya E.A."/>
            <person name="Slobodkin A.I."/>
        </authorList>
    </citation>
    <scope>NUCLEOTIDE SEQUENCE [LARGE SCALE GENOMIC DNA]</scope>
    <source>
        <strain evidence="1 2">S69</strain>
    </source>
</reference>
<name>A0A1B9F6P5_9BACT</name>
<comment type="caution">
    <text evidence="1">The sequence shown here is derived from an EMBL/GenBank/DDBJ whole genome shotgun (WGS) entry which is preliminary data.</text>
</comment>
<dbReference type="EMBL" id="MAGO01000004">
    <property type="protein sequence ID" value="OCC15628.1"/>
    <property type="molecule type" value="Genomic_DNA"/>
</dbReference>
<evidence type="ECO:0008006" key="3">
    <source>
        <dbReference type="Google" id="ProtNLM"/>
    </source>
</evidence>
<dbReference type="InterPro" id="IPR041881">
    <property type="entry name" value="PqqD_sf"/>
</dbReference>
<dbReference type="OrthoDB" id="9800554at2"/>